<dbReference type="PANTHER" id="PTHR36112:SF1">
    <property type="entry name" value="RIBOSOMAL RNA SMALL SUBUNIT METHYLTRANSFERASE J"/>
    <property type="match status" value="1"/>
</dbReference>
<keyword evidence="1" id="KW-0949">S-adenosyl-L-methionine</keyword>
<name>A0ABT8TJ19_9GAMM</name>
<dbReference type="Pfam" id="PF04445">
    <property type="entry name" value="SAM_MT"/>
    <property type="match status" value="1"/>
</dbReference>
<organism evidence="2 3">
    <name type="scientific">Gilvimarinus algae</name>
    <dbReference type="NCBI Taxonomy" id="3058037"/>
    <lineage>
        <taxon>Bacteria</taxon>
        <taxon>Pseudomonadati</taxon>
        <taxon>Pseudomonadota</taxon>
        <taxon>Gammaproteobacteria</taxon>
        <taxon>Cellvibrionales</taxon>
        <taxon>Cellvibrionaceae</taxon>
        <taxon>Gilvimarinus</taxon>
    </lineage>
</organism>
<comment type="caution">
    <text evidence="2">The sequence shown here is derived from an EMBL/GenBank/DDBJ whole genome shotgun (WGS) entry which is preliminary data.</text>
</comment>
<comment type="function">
    <text evidence="1">Specifically methylates the guanosine in position 1516 of 16S rRNA.</text>
</comment>
<feature type="binding site" evidence="1">
    <location>
        <position position="181"/>
    </location>
    <ligand>
        <name>S-adenosyl-L-methionine</name>
        <dbReference type="ChEBI" id="CHEBI:59789"/>
    </ligand>
</feature>
<keyword evidence="3" id="KW-1185">Reference proteome</keyword>
<accession>A0ABT8TJ19</accession>
<evidence type="ECO:0000313" key="2">
    <source>
        <dbReference type="EMBL" id="MDO3384093.1"/>
    </source>
</evidence>
<dbReference type="CDD" id="cd02440">
    <property type="entry name" value="AdoMet_MTases"/>
    <property type="match status" value="1"/>
</dbReference>
<comment type="catalytic activity">
    <reaction evidence="1">
        <text>guanosine(1516) in 16S rRNA + S-adenosyl-L-methionine = N(2)-methylguanosine(1516) in 16S rRNA + S-adenosyl-L-homocysteine + H(+)</text>
        <dbReference type="Rhea" id="RHEA:43220"/>
        <dbReference type="Rhea" id="RHEA-COMP:10412"/>
        <dbReference type="Rhea" id="RHEA-COMP:10413"/>
        <dbReference type="ChEBI" id="CHEBI:15378"/>
        <dbReference type="ChEBI" id="CHEBI:57856"/>
        <dbReference type="ChEBI" id="CHEBI:59789"/>
        <dbReference type="ChEBI" id="CHEBI:74269"/>
        <dbReference type="ChEBI" id="CHEBI:74481"/>
        <dbReference type="EC" id="2.1.1.242"/>
    </reaction>
</comment>
<dbReference type="EMBL" id="JAULRT010000062">
    <property type="protein sequence ID" value="MDO3384093.1"/>
    <property type="molecule type" value="Genomic_DNA"/>
</dbReference>
<sequence length="269" mass="28865">MTPPVVICNHPEQRSAGARLASVMGASLLFDVSPADLAEPEFALLFEATGLSLMATGPKAPGAVRADFVSGAVNHRRQFGGGKGQMIAKAVGVQARVKPLVLDATAGLGRDAFVLATLGCQVRLFERSPAVFALLADGLDRARQAQDPAVVAIVARMQLLEVDSRLSMASAEHSVDVVYLDPMFPQRQKSAEVKKEMKAFHSLVGADADADELLASALVAARYRVVVKRPRKAPDLANRAPSYRLEGKTSRYDIYTLKKLPDSLNDTQE</sequence>
<gene>
    <name evidence="1" type="primary">rsmJ</name>
    <name evidence="2" type="ORF">QWI16_18065</name>
</gene>
<keyword evidence="1" id="KW-0963">Cytoplasm</keyword>
<keyword evidence="1" id="KW-0808">Transferase</keyword>
<keyword evidence="1" id="KW-0698">rRNA processing</keyword>
<dbReference type="Proteomes" id="UP001168380">
    <property type="component" value="Unassembled WGS sequence"/>
</dbReference>
<comment type="subcellular location">
    <subcellularLocation>
        <location evidence="1">Cytoplasm</location>
    </subcellularLocation>
</comment>
<dbReference type="HAMAP" id="MF_01523">
    <property type="entry name" value="16SrRNA_methyltr_J"/>
    <property type="match status" value="1"/>
</dbReference>
<dbReference type="Gene3D" id="3.40.50.150">
    <property type="entry name" value="Vaccinia Virus protein VP39"/>
    <property type="match status" value="1"/>
</dbReference>
<dbReference type="InterPro" id="IPR029063">
    <property type="entry name" value="SAM-dependent_MTases_sf"/>
</dbReference>
<feature type="binding site" evidence="1">
    <location>
        <begin position="110"/>
        <end position="111"/>
    </location>
    <ligand>
        <name>S-adenosyl-L-methionine</name>
        <dbReference type="ChEBI" id="CHEBI:59789"/>
    </ligand>
</feature>
<comment type="caution">
    <text evidence="1">Lacks conserved residue(s) required for the propagation of feature annotation.</text>
</comment>
<comment type="similarity">
    <text evidence="1">Belongs to the methyltransferase superfamily. RsmJ family.</text>
</comment>
<evidence type="ECO:0000256" key="1">
    <source>
        <dbReference type="HAMAP-Rule" id="MF_01523"/>
    </source>
</evidence>
<dbReference type="GO" id="GO:0032259">
    <property type="term" value="P:methylation"/>
    <property type="evidence" value="ECO:0007669"/>
    <property type="project" value="UniProtKB-KW"/>
</dbReference>
<evidence type="ECO:0000313" key="3">
    <source>
        <dbReference type="Proteomes" id="UP001168380"/>
    </source>
</evidence>
<proteinExistence type="inferred from homology"/>
<dbReference type="InterPro" id="IPR007536">
    <property type="entry name" value="16SrRNA_methylTrfase_J"/>
</dbReference>
<feature type="binding site" evidence="1">
    <location>
        <begin position="126"/>
        <end position="127"/>
    </location>
    <ligand>
        <name>S-adenosyl-L-methionine</name>
        <dbReference type="ChEBI" id="CHEBI:59789"/>
    </ligand>
</feature>
<dbReference type="GO" id="GO:0008168">
    <property type="term" value="F:methyltransferase activity"/>
    <property type="evidence" value="ECO:0007669"/>
    <property type="project" value="UniProtKB-KW"/>
</dbReference>
<dbReference type="SUPFAM" id="SSF53335">
    <property type="entry name" value="S-adenosyl-L-methionine-dependent methyltransferases"/>
    <property type="match status" value="1"/>
</dbReference>
<protein>
    <recommendedName>
        <fullName evidence="1">Ribosomal RNA small subunit methyltransferase J</fullName>
        <ecNumber evidence="1">2.1.1.242</ecNumber>
    </recommendedName>
    <alternativeName>
        <fullName evidence="1">16S rRNA m2G1516 methyltransferase</fullName>
    </alternativeName>
    <alternativeName>
        <fullName evidence="1">rRNA (guanine-N(2)-)-methyltransferase</fullName>
    </alternativeName>
</protein>
<dbReference type="RefSeq" id="WP_302715358.1">
    <property type="nucleotide sequence ID" value="NZ_JAULRT010000062.1"/>
</dbReference>
<dbReference type="PANTHER" id="PTHR36112">
    <property type="entry name" value="RIBOSOMAL RNA SMALL SUBUNIT METHYLTRANSFERASE J"/>
    <property type="match status" value="1"/>
</dbReference>
<keyword evidence="1 2" id="KW-0489">Methyltransferase</keyword>
<dbReference type="EC" id="2.1.1.242" evidence="1"/>
<reference evidence="2" key="1">
    <citation type="submission" date="2023-07" db="EMBL/GenBank/DDBJ databases">
        <title>Gilvimarinus algae sp. nov., isolated from the surface of Kelp.</title>
        <authorList>
            <person name="Sun Y.Y."/>
            <person name="Gong Y."/>
            <person name="Du Z.J."/>
        </authorList>
    </citation>
    <scope>NUCLEOTIDE SEQUENCE</scope>
    <source>
        <strain evidence="2">SDUM040014</strain>
    </source>
</reference>